<reference evidence="3" key="1">
    <citation type="journal article" date="2019" name="Int. J. Syst. Evol. Microbiol.">
        <title>The Global Catalogue of Microorganisms (GCM) 10K type strain sequencing project: providing services to taxonomists for standard genome sequencing and annotation.</title>
        <authorList>
            <consortium name="The Broad Institute Genomics Platform"/>
            <consortium name="The Broad Institute Genome Sequencing Center for Infectious Disease"/>
            <person name="Wu L."/>
            <person name="Ma J."/>
        </authorList>
    </citation>
    <scope>NUCLEOTIDE SEQUENCE [LARGE SCALE GENOMIC DNA]</scope>
    <source>
        <strain evidence="3">JCM 13008</strain>
    </source>
</reference>
<dbReference type="Proteomes" id="UP001501581">
    <property type="component" value="Unassembled WGS sequence"/>
</dbReference>
<dbReference type="EMBL" id="BAAALG010000009">
    <property type="protein sequence ID" value="GAA1103400.1"/>
    <property type="molecule type" value="Genomic_DNA"/>
</dbReference>
<feature type="region of interest" description="Disordered" evidence="1">
    <location>
        <begin position="1"/>
        <end position="20"/>
    </location>
</feature>
<organism evidence="2 3">
    <name type="scientific">Nocardioides dubius</name>
    <dbReference type="NCBI Taxonomy" id="317019"/>
    <lineage>
        <taxon>Bacteria</taxon>
        <taxon>Bacillati</taxon>
        <taxon>Actinomycetota</taxon>
        <taxon>Actinomycetes</taxon>
        <taxon>Propionibacteriales</taxon>
        <taxon>Nocardioidaceae</taxon>
        <taxon>Nocardioides</taxon>
    </lineage>
</organism>
<name>A0ABP4EGF4_9ACTN</name>
<accession>A0ABP4EGF4</accession>
<protein>
    <submittedName>
        <fullName evidence="2">Uncharacterized protein</fullName>
    </submittedName>
</protein>
<keyword evidence="3" id="KW-1185">Reference proteome</keyword>
<evidence type="ECO:0000256" key="1">
    <source>
        <dbReference type="SAM" id="MobiDB-lite"/>
    </source>
</evidence>
<sequence length="353" mass="39336">MEFTTWAERFSGAPPTPGTATESDRVLHQFRAANDWFGDQLYGWLLLDWTEPAADMTDEVAEFESSWRGLMDQYAQMVAVSVNMVGHRAQSAAQAEGRTFPGNEINFHVLNHAMLSMWSLALDIPTAHPRSREIYEAQLSLALAGTRHAEDRVRRTGKAPESYYAPDNADYRRKISGIATEIDAAIVLLELCRRHPALCVVPAPRRFEEFGMRQVPSDGGRATTANSDFVLLNMDEQRVTGVQVKTWAAGCDVARYSSDHVVILDGVHDLGNTRPVRLDPRSSEQSDRAWPGLIATGFLGSVPAKVLSRRAEGDELRQLIRARERARDLSEGFRFLLEDAVERAEAVVASRVL</sequence>
<proteinExistence type="predicted"/>
<comment type="caution">
    <text evidence="2">The sequence shown here is derived from an EMBL/GenBank/DDBJ whole genome shotgun (WGS) entry which is preliminary data.</text>
</comment>
<evidence type="ECO:0000313" key="3">
    <source>
        <dbReference type="Proteomes" id="UP001501581"/>
    </source>
</evidence>
<evidence type="ECO:0000313" key="2">
    <source>
        <dbReference type="EMBL" id="GAA1103400.1"/>
    </source>
</evidence>
<dbReference type="RefSeq" id="WP_343994446.1">
    <property type="nucleotide sequence ID" value="NZ_BAAALG010000009.1"/>
</dbReference>
<gene>
    <name evidence="2" type="ORF">GCM10009668_22760</name>
</gene>